<dbReference type="InterPro" id="IPR007232">
    <property type="entry name" value="Rad52_Rad59_Rad22"/>
</dbReference>
<dbReference type="PANTHER" id="PTHR12132:SF1">
    <property type="entry name" value="DNA REPAIR PROTEIN RAD52 HOMOLOG"/>
    <property type="match status" value="1"/>
</dbReference>
<feature type="compositionally biased region" description="Polar residues" evidence="7">
    <location>
        <begin position="551"/>
        <end position="560"/>
    </location>
</feature>
<keyword evidence="9" id="KW-1185">Reference proteome</keyword>
<feature type="compositionally biased region" description="Polar residues" evidence="7">
    <location>
        <begin position="198"/>
        <end position="207"/>
    </location>
</feature>
<dbReference type="EMBL" id="JAIZAY010000002">
    <property type="protein sequence ID" value="KAJ8047142.1"/>
    <property type="molecule type" value="Genomic_DNA"/>
</dbReference>
<comment type="function">
    <text evidence="5">Involved in double-stranded break repair. Plays a central role in genetic recombination and DNA repair by promoting the annealing of complementary single-stranded DNA and by stimulation of the RAD51 recombinase.</text>
</comment>
<dbReference type="InterPro" id="IPR041247">
    <property type="entry name" value="Rad52_fam"/>
</dbReference>
<keyword evidence="4" id="KW-0234">DNA repair</keyword>
<feature type="compositionally biased region" description="Polar residues" evidence="7">
    <location>
        <begin position="293"/>
        <end position="305"/>
    </location>
</feature>
<dbReference type="NCBIfam" id="TIGR00607">
    <property type="entry name" value="rad52"/>
    <property type="match status" value="1"/>
</dbReference>
<gene>
    <name evidence="8" type="ORF">HOLleu_06055</name>
</gene>
<evidence type="ECO:0000313" key="8">
    <source>
        <dbReference type="EMBL" id="KAJ8047142.1"/>
    </source>
</evidence>
<comment type="similarity">
    <text evidence="1">Belongs to the RAD52 family.</text>
</comment>
<evidence type="ECO:0000256" key="6">
    <source>
        <dbReference type="ARBA" id="ARBA00073403"/>
    </source>
</evidence>
<feature type="compositionally biased region" description="Polar residues" evidence="7">
    <location>
        <begin position="521"/>
        <end position="532"/>
    </location>
</feature>
<organism evidence="8 9">
    <name type="scientific">Holothuria leucospilota</name>
    <name type="common">Black long sea cucumber</name>
    <name type="synonym">Mertensiothuria leucospilota</name>
    <dbReference type="NCBI Taxonomy" id="206669"/>
    <lineage>
        <taxon>Eukaryota</taxon>
        <taxon>Metazoa</taxon>
        <taxon>Echinodermata</taxon>
        <taxon>Eleutherozoa</taxon>
        <taxon>Echinozoa</taxon>
        <taxon>Holothuroidea</taxon>
        <taxon>Aspidochirotacea</taxon>
        <taxon>Aspidochirotida</taxon>
        <taxon>Holothuriidae</taxon>
        <taxon>Holothuria</taxon>
    </lineage>
</organism>
<dbReference type="FunFam" id="3.30.390.80:FF:000001">
    <property type="entry name" value="DNA repair protein RAD52 homolog"/>
    <property type="match status" value="1"/>
</dbReference>
<evidence type="ECO:0000256" key="1">
    <source>
        <dbReference type="ARBA" id="ARBA00006638"/>
    </source>
</evidence>
<evidence type="ECO:0000313" key="9">
    <source>
        <dbReference type="Proteomes" id="UP001152320"/>
    </source>
</evidence>
<feature type="compositionally biased region" description="Polar residues" evidence="7">
    <location>
        <begin position="416"/>
        <end position="427"/>
    </location>
</feature>
<comment type="caution">
    <text evidence="8">The sequence shown here is derived from an EMBL/GenBank/DDBJ whole genome shotgun (WGS) entry which is preliminary data.</text>
</comment>
<evidence type="ECO:0000256" key="7">
    <source>
        <dbReference type="SAM" id="MobiDB-lite"/>
    </source>
</evidence>
<evidence type="ECO:0000256" key="3">
    <source>
        <dbReference type="ARBA" id="ARBA00023172"/>
    </source>
</evidence>
<dbReference type="OrthoDB" id="206565at2759"/>
<dbReference type="Proteomes" id="UP001152320">
    <property type="component" value="Chromosome 2"/>
</dbReference>
<dbReference type="GO" id="GO:0006312">
    <property type="term" value="P:mitotic recombination"/>
    <property type="evidence" value="ECO:0007669"/>
    <property type="project" value="TreeGrafter"/>
</dbReference>
<dbReference type="AlphaFoldDB" id="A0A9Q1HEX1"/>
<evidence type="ECO:0000256" key="4">
    <source>
        <dbReference type="ARBA" id="ARBA00023204"/>
    </source>
</evidence>
<name>A0A9Q1HEX1_HOLLE</name>
<proteinExistence type="inferred from homology"/>
<feature type="region of interest" description="Disordered" evidence="7">
    <location>
        <begin position="444"/>
        <end position="463"/>
    </location>
</feature>
<dbReference type="GO" id="GO:0005634">
    <property type="term" value="C:nucleus"/>
    <property type="evidence" value="ECO:0007669"/>
    <property type="project" value="InterPro"/>
</dbReference>
<dbReference type="InterPro" id="IPR042525">
    <property type="entry name" value="Rad52_Rad59_Rad22_sf"/>
</dbReference>
<feature type="region of interest" description="Disordered" evidence="7">
    <location>
        <begin position="190"/>
        <end position="249"/>
    </location>
</feature>
<feature type="compositionally biased region" description="Polar residues" evidence="7">
    <location>
        <begin position="228"/>
        <end position="249"/>
    </location>
</feature>
<keyword evidence="2" id="KW-0227">DNA damage</keyword>
<dbReference type="GO" id="GO:0010792">
    <property type="term" value="P:DNA double-strand break processing involved in repair via single-strand annealing"/>
    <property type="evidence" value="ECO:0007669"/>
    <property type="project" value="UniProtKB-ARBA"/>
</dbReference>
<dbReference type="Gene3D" id="3.30.390.80">
    <property type="entry name" value="DNA repair protein Rad52/59/22"/>
    <property type="match status" value="1"/>
</dbReference>
<dbReference type="InterPro" id="IPR004585">
    <property type="entry name" value="DNA_recomb/repair_Rad52"/>
</dbReference>
<feature type="compositionally biased region" description="Basic and acidic residues" evidence="7">
    <location>
        <begin position="387"/>
        <end position="409"/>
    </location>
</feature>
<protein>
    <recommendedName>
        <fullName evidence="6">DNA repair protein RAD52 homolog</fullName>
    </recommendedName>
</protein>
<accession>A0A9Q1HEX1</accession>
<feature type="compositionally biased region" description="Polar residues" evidence="7">
    <location>
        <begin position="495"/>
        <end position="510"/>
    </location>
</feature>
<feature type="compositionally biased region" description="Polar residues" evidence="7">
    <location>
        <begin position="346"/>
        <end position="367"/>
    </location>
</feature>
<feature type="region of interest" description="Disordered" evidence="7">
    <location>
        <begin position="491"/>
        <end position="590"/>
    </location>
</feature>
<evidence type="ECO:0000256" key="5">
    <source>
        <dbReference type="ARBA" id="ARBA00053354"/>
    </source>
</evidence>
<feature type="region of interest" description="Disordered" evidence="7">
    <location>
        <begin position="293"/>
        <end position="427"/>
    </location>
</feature>
<sequence>MDGPSSSKCGFGKTEFTPEEHDAIQKALRQKLGPEFISQRSGPGGQKLAYIEGWKLVQLANEVFGFNGWSHSVTNQSVDFVDHMNGKFYVGVMALVRVQLKDGVYHEDVGYGISEGMRSKALSLEKARKEAVTDGLKRALKSFGHGLGNCLGDKSYLNFIGRAPKVPQPSFDMKDLKHSDIDMNIIKSRYDAQRRSHTPSSSPASRVQNHHPFATPSPVNHANRPVTKESQSNLPCQSMNTGPRSGNTETTTTLEVQRNVNFVVPPKGSTTIPTETGTLVSVTNSVTVPRLQTSKSMPQLSSNSSEKGHVDIKRPGSVTKSLCEDDLNQGPSHQGGPGPVKMFGPQNEQISEGRMQTRSTTNKSYFGSTPEEQRKQQRKLLQLQKQQEFREQMKRKQEQEMKEQKDKVNTECPGINSKSHTSTSPNQLLDGLVPVATSTPLDTVILPHGVKPPPPKVTSPSESGDFQVNHGLEITLLAEDDPDFWEVEDMLEAMQEQQKQNAAQPTTTGPKSPEKNKEAKTTSGVKRTNINGAPTPPRLGRKVPQGPVRQSPRTRNTNLGVKQGSGEGMKMAAGNFAKQESIKRRRMDQY</sequence>
<keyword evidence="3" id="KW-0233">DNA recombination</keyword>
<dbReference type="Pfam" id="PF04098">
    <property type="entry name" value="Rad52_Rad22"/>
    <property type="match status" value="1"/>
</dbReference>
<dbReference type="PANTHER" id="PTHR12132">
    <property type="entry name" value="DNA REPAIR AND RECOMBINATION PROTEIN RAD52, RAD59"/>
    <property type="match status" value="1"/>
</dbReference>
<dbReference type="GO" id="GO:0000730">
    <property type="term" value="P:DNA recombinase assembly"/>
    <property type="evidence" value="ECO:0007669"/>
    <property type="project" value="InterPro"/>
</dbReference>
<reference evidence="8" key="1">
    <citation type="submission" date="2021-10" db="EMBL/GenBank/DDBJ databases">
        <title>Tropical sea cucumber genome reveals ecological adaptation and Cuvierian tubules defense mechanism.</title>
        <authorList>
            <person name="Chen T."/>
        </authorList>
    </citation>
    <scope>NUCLEOTIDE SEQUENCE</scope>
    <source>
        <strain evidence="8">Nanhai2018</strain>
        <tissue evidence="8">Muscle</tissue>
    </source>
</reference>
<dbReference type="SUPFAM" id="SSF54768">
    <property type="entry name" value="dsRNA-binding domain-like"/>
    <property type="match status" value="1"/>
</dbReference>
<evidence type="ECO:0000256" key="2">
    <source>
        <dbReference type="ARBA" id="ARBA00022763"/>
    </source>
</evidence>